<evidence type="ECO:0000256" key="1">
    <source>
        <dbReference type="SAM" id="Phobius"/>
    </source>
</evidence>
<keyword evidence="1" id="KW-0472">Membrane</keyword>
<keyword evidence="1" id="KW-1133">Transmembrane helix</keyword>
<feature type="domain" description="VanZ-like" evidence="2">
    <location>
        <begin position="13"/>
        <end position="136"/>
    </location>
</feature>
<feature type="transmembrane region" description="Helical" evidence="1">
    <location>
        <begin position="147"/>
        <end position="165"/>
    </location>
</feature>
<sequence length="311" mass="35348">MATNRKVIMIIIILYTLLILYFMLFAFGRIEASQRITEYEFIFAPSYFYHVPDLPDLFRFSLMALFGFGNFAAFIPFGFLIPMLFPMRYMRFITLFFLSILVVETVQMLTFLGSGDINDAIQNSIGASVGYAAYSLGSHAKTMRNQLVISGLSTLFLFAAVWGFCEVIEVAFTKREGTFIAINELKNGSGNAVQSTTPYPFELSSEQVVPHYNVFSFKERTAAAYTSNLSGRDIILYFKYGGAGHDVKQGGTLLIRVDGQQLLHTEAPTYQDREVETYEIPIEKANNLTIIIEGNARLWDLGYREMKYFWN</sequence>
<name>A0A839TJP6_9BACL</name>
<dbReference type="InterPro" id="IPR006976">
    <property type="entry name" value="VanZ-like"/>
</dbReference>
<accession>A0A839TJP6</accession>
<dbReference type="EMBL" id="JACHXJ010000001">
    <property type="protein sequence ID" value="MBB3126891.1"/>
    <property type="molecule type" value="Genomic_DNA"/>
</dbReference>
<protein>
    <submittedName>
        <fullName evidence="3">Glycopeptide antibiotics resistance protein</fullName>
    </submittedName>
</protein>
<evidence type="ECO:0000313" key="4">
    <source>
        <dbReference type="Proteomes" id="UP000517523"/>
    </source>
</evidence>
<dbReference type="AlphaFoldDB" id="A0A839TJP6"/>
<keyword evidence="1" id="KW-0812">Transmembrane</keyword>
<dbReference type="Pfam" id="PF04892">
    <property type="entry name" value="VanZ"/>
    <property type="match status" value="1"/>
</dbReference>
<feature type="transmembrane region" description="Helical" evidence="1">
    <location>
        <begin position="57"/>
        <end position="80"/>
    </location>
</feature>
<feature type="transmembrane region" description="Helical" evidence="1">
    <location>
        <begin position="7"/>
        <end position="27"/>
    </location>
</feature>
<reference evidence="3 4" key="1">
    <citation type="submission" date="2020-08" db="EMBL/GenBank/DDBJ databases">
        <title>Genomic Encyclopedia of Type Strains, Phase III (KMG-III): the genomes of soil and plant-associated and newly described type strains.</title>
        <authorList>
            <person name="Whitman W."/>
        </authorList>
    </citation>
    <scope>NUCLEOTIDE SEQUENCE [LARGE SCALE GENOMIC DNA]</scope>
    <source>
        <strain evidence="3 4">CECT 5831</strain>
    </source>
</reference>
<dbReference type="RefSeq" id="WP_183580815.1">
    <property type="nucleotide sequence ID" value="NZ_JACHXJ010000001.1"/>
</dbReference>
<proteinExistence type="predicted"/>
<organism evidence="3 4">
    <name type="scientific">Paenibacillus rhizosphaerae</name>
    <dbReference type="NCBI Taxonomy" id="297318"/>
    <lineage>
        <taxon>Bacteria</taxon>
        <taxon>Bacillati</taxon>
        <taxon>Bacillota</taxon>
        <taxon>Bacilli</taxon>
        <taxon>Bacillales</taxon>
        <taxon>Paenibacillaceae</taxon>
        <taxon>Paenibacillus</taxon>
    </lineage>
</organism>
<comment type="caution">
    <text evidence="3">The sequence shown here is derived from an EMBL/GenBank/DDBJ whole genome shotgun (WGS) entry which is preliminary data.</text>
</comment>
<dbReference type="Proteomes" id="UP000517523">
    <property type="component" value="Unassembled WGS sequence"/>
</dbReference>
<evidence type="ECO:0000313" key="3">
    <source>
        <dbReference type="EMBL" id="MBB3126891.1"/>
    </source>
</evidence>
<gene>
    <name evidence="3" type="ORF">FHS19_001545</name>
</gene>
<feature type="transmembrane region" description="Helical" evidence="1">
    <location>
        <begin position="92"/>
        <end position="112"/>
    </location>
</feature>
<evidence type="ECO:0000259" key="2">
    <source>
        <dbReference type="Pfam" id="PF04892"/>
    </source>
</evidence>